<reference evidence="3" key="2">
    <citation type="submission" date="2025-08" db="UniProtKB">
        <authorList>
            <consortium name="Ensembl"/>
        </authorList>
    </citation>
    <scope>IDENTIFICATION</scope>
</reference>
<evidence type="ECO:0000259" key="1">
    <source>
        <dbReference type="Pfam" id="PF14694"/>
    </source>
</evidence>
<keyword evidence="4" id="KW-1185">Reference proteome</keyword>
<dbReference type="InterPro" id="IPR029415">
    <property type="entry name" value="Lines_C"/>
</dbReference>
<dbReference type="Pfam" id="PF14695">
    <property type="entry name" value="LINES_C"/>
    <property type="match status" value="1"/>
</dbReference>
<evidence type="ECO:0008006" key="5">
    <source>
        <dbReference type="Google" id="ProtNLM"/>
    </source>
</evidence>
<reference evidence="3 4" key="1">
    <citation type="submission" date="2020-06" db="EMBL/GenBank/DDBJ databases">
        <authorList>
            <consortium name="Wellcome Sanger Institute Data Sharing"/>
        </authorList>
    </citation>
    <scope>NUCLEOTIDE SEQUENCE [LARGE SCALE GENOMIC DNA]</scope>
</reference>
<sequence>MDEAFSVLSDAYGRVRAGGTPLNRAVGDLSSVVSSCVADPAGGGLKATCLSLSLVEKIATGLSKGSLSEEATAYFQELVAVLKERHALAERLLSVFGSQDRILSHLAAKCVSSLVTCDLQTSKKNDCCSIWEGVCHAASQQPYPCNGLDACLWSFTSVIKDVLKRNVEHRPEDFKKLLTILDPHLMGLHMKLLSEEDFCTADDWGTTLMMFMDLLEALTAARIRLKTCFPSQRLLFLQTPLLLKLLECNTDYFVQKKVVLLLKRSLLYKPGEDWQLGEGSPILQQDEWLGRDTWALAGSVLQIVNYGWLKRMFVNPRTSFFGGNFETCPDGRRSDHVMLRAISLVLLKSLEYGVQAVPSVGGSQTVDMLTFIHELLVFLGQQGIKLKHSCSWVSLVFSDQDDDMIEAAKALIVLYSHQSSLGFGTDATSCDLGLNPHCHFIFLLRSVVFDHSVLLDFLISSETCFLEYFVRYLKHLRDDWGGFCCACLHFDNSDSERQLKSRDTQIKTLIDPCNDISTLNESEGPNAAASQSDAACCLPTQPVAHLPPRLQLVDYGSSEDSGEEEMDACEGSCAVRRPETIAQECNVAYKQVFARGGGPLTAEACSMYEKIVSCLKELRKVLSRLQKRNLFPYNPASLLKLLALIEEKYIGLMPLTKFTPV</sequence>
<gene>
    <name evidence="3" type="primary">LINS1</name>
</gene>
<dbReference type="PANTHER" id="PTHR16057:SF1">
    <property type="entry name" value="PROTEIN LINES HOMOLOG 1"/>
    <property type="match status" value="1"/>
</dbReference>
<dbReference type="GeneTree" id="ENSGT00390000001790"/>
<dbReference type="Pfam" id="PF14694">
    <property type="entry name" value="LINES_N"/>
    <property type="match status" value="1"/>
</dbReference>
<dbReference type="Ensembl" id="ENSDCDT00010065061.1">
    <property type="protein sequence ID" value="ENSDCDP00010054476.1"/>
    <property type="gene ID" value="ENSDCDG00010031481.1"/>
</dbReference>
<organism evidence="3 4">
    <name type="scientific">Denticeps clupeoides</name>
    <name type="common">denticle herring</name>
    <dbReference type="NCBI Taxonomy" id="299321"/>
    <lineage>
        <taxon>Eukaryota</taxon>
        <taxon>Metazoa</taxon>
        <taxon>Chordata</taxon>
        <taxon>Craniata</taxon>
        <taxon>Vertebrata</taxon>
        <taxon>Euteleostomi</taxon>
        <taxon>Actinopterygii</taxon>
        <taxon>Neopterygii</taxon>
        <taxon>Teleostei</taxon>
        <taxon>Clupei</taxon>
        <taxon>Clupeiformes</taxon>
        <taxon>Denticipitoidei</taxon>
        <taxon>Denticipitidae</taxon>
        <taxon>Denticeps</taxon>
    </lineage>
</organism>
<feature type="domain" description="Protein Lines N-terminal" evidence="1">
    <location>
        <begin position="155"/>
        <end position="487"/>
    </location>
</feature>
<name>A0AAY4EBU3_9TELE</name>
<accession>A0AAY4EBU3</accession>
<evidence type="ECO:0000313" key="4">
    <source>
        <dbReference type="Proteomes" id="UP000694580"/>
    </source>
</evidence>
<evidence type="ECO:0000259" key="2">
    <source>
        <dbReference type="Pfam" id="PF14695"/>
    </source>
</evidence>
<reference evidence="3" key="3">
    <citation type="submission" date="2025-09" db="UniProtKB">
        <authorList>
            <consortium name="Ensembl"/>
        </authorList>
    </citation>
    <scope>IDENTIFICATION</scope>
</reference>
<feature type="domain" description="Protein Lines C-terminal" evidence="2">
    <location>
        <begin position="611"/>
        <end position="647"/>
    </location>
</feature>
<protein>
    <recommendedName>
        <fullName evidence="5">Lines homolog 1</fullName>
    </recommendedName>
</protein>
<dbReference type="GeneID" id="114766156"/>
<proteinExistence type="predicted"/>
<dbReference type="InterPro" id="IPR032794">
    <property type="entry name" value="LINES_N"/>
</dbReference>
<dbReference type="InterPro" id="IPR024875">
    <property type="entry name" value="Protein_Lines"/>
</dbReference>
<dbReference type="PANTHER" id="PTHR16057">
    <property type="entry name" value="WINS1, 2 PROTEIN"/>
    <property type="match status" value="1"/>
</dbReference>
<dbReference type="AlphaFoldDB" id="A0AAY4EBU3"/>
<evidence type="ECO:0000313" key="3">
    <source>
        <dbReference type="Ensembl" id="ENSDCDP00010054476.1"/>
    </source>
</evidence>
<dbReference type="RefSeq" id="XP_028812624.1">
    <property type="nucleotide sequence ID" value="XM_028956791.1"/>
</dbReference>
<dbReference type="Proteomes" id="UP000694580">
    <property type="component" value="Chromosome 16"/>
</dbReference>